<evidence type="ECO:0000313" key="3">
    <source>
        <dbReference type="Proteomes" id="UP000271087"/>
    </source>
</evidence>
<gene>
    <name evidence="2" type="ORF">NOO_LOCUS9354</name>
</gene>
<dbReference type="SMART" id="SM00271">
    <property type="entry name" value="DnaJ"/>
    <property type="match status" value="1"/>
</dbReference>
<accession>A0A182EMK8</accession>
<dbReference type="InterPro" id="IPR018253">
    <property type="entry name" value="DnaJ_domain_CS"/>
</dbReference>
<dbReference type="CDD" id="cd06257">
    <property type="entry name" value="DnaJ"/>
    <property type="match status" value="1"/>
</dbReference>
<evidence type="ECO:0000259" key="1">
    <source>
        <dbReference type="PROSITE" id="PS50076"/>
    </source>
</evidence>
<dbReference type="InterPro" id="IPR052594">
    <property type="entry name" value="J_domain-containing_protein"/>
</dbReference>
<dbReference type="InterPro" id="IPR036869">
    <property type="entry name" value="J_dom_sf"/>
</dbReference>
<dbReference type="EMBL" id="UYRW01004487">
    <property type="protein sequence ID" value="VDM92742.1"/>
    <property type="molecule type" value="Genomic_DNA"/>
</dbReference>
<name>A0A182EMK8_ONCOC</name>
<dbReference type="GO" id="GO:0005737">
    <property type="term" value="C:cytoplasm"/>
    <property type="evidence" value="ECO:0007669"/>
    <property type="project" value="TreeGrafter"/>
</dbReference>
<dbReference type="AlphaFoldDB" id="A0A182EMK8"/>
<proteinExistence type="predicted"/>
<dbReference type="InterPro" id="IPR001623">
    <property type="entry name" value="DnaJ_domain"/>
</dbReference>
<sequence>MSFVNDAKRLFGTTDLYEILHLKGSKLKRIKKAFFKLSLQFHPDRCDDDTKKVQTTAKFQILNRAYAILSDKQKRAVYDESGTIDDAEICSDDAYWLDKWRLIFKKVTKEDIDSFIRKFRGMIIALCYYLFHSVVE</sequence>
<dbReference type="OrthoDB" id="110024at2759"/>
<evidence type="ECO:0000313" key="2">
    <source>
        <dbReference type="EMBL" id="VDM92742.1"/>
    </source>
</evidence>
<dbReference type="PRINTS" id="PR00625">
    <property type="entry name" value="JDOMAIN"/>
</dbReference>
<dbReference type="Pfam" id="PF00226">
    <property type="entry name" value="DnaJ"/>
    <property type="match status" value="1"/>
</dbReference>
<dbReference type="PANTHER" id="PTHR44144">
    <property type="entry name" value="DNAJ HOMOLOG SUBFAMILY C MEMBER 9"/>
    <property type="match status" value="1"/>
</dbReference>
<dbReference type="SUPFAM" id="SSF46565">
    <property type="entry name" value="Chaperone J-domain"/>
    <property type="match status" value="1"/>
</dbReference>
<protein>
    <submittedName>
        <fullName evidence="4">J domain-containing protein</fullName>
    </submittedName>
</protein>
<dbReference type="WBParaSite" id="nOo.2.0.1.t09354-RA">
    <property type="protein sequence ID" value="nOo.2.0.1.t09354-RA"/>
    <property type="gene ID" value="nOo.2.0.1.g09354"/>
</dbReference>
<keyword evidence="3" id="KW-1185">Reference proteome</keyword>
<dbReference type="GO" id="GO:0031072">
    <property type="term" value="F:heat shock protein binding"/>
    <property type="evidence" value="ECO:0007669"/>
    <property type="project" value="TreeGrafter"/>
</dbReference>
<dbReference type="PROSITE" id="PS00636">
    <property type="entry name" value="DNAJ_1"/>
    <property type="match status" value="1"/>
</dbReference>
<feature type="domain" description="J" evidence="1">
    <location>
        <begin position="15"/>
        <end position="82"/>
    </location>
</feature>
<dbReference type="Gene3D" id="1.10.287.110">
    <property type="entry name" value="DnaJ domain"/>
    <property type="match status" value="1"/>
</dbReference>
<dbReference type="PROSITE" id="PS50076">
    <property type="entry name" value="DNAJ_2"/>
    <property type="match status" value="1"/>
</dbReference>
<dbReference type="GO" id="GO:0005634">
    <property type="term" value="C:nucleus"/>
    <property type="evidence" value="ECO:0007669"/>
    <property type="project" value="TreeGrafter"/>
</dbReference>
<dbReference type="STRING" id="42157.A0A182EMK8"/>
<dbReference type="Proteomes" id="UP000271087">
    <property type="component" value="Unassembled WGS sequence"/>
</dbReference>
<reference evidence="4" key="1">
    <citation type="submission" date="2016-06" db="UniProtKB">
        <authorList>
            <consortium name="WormBaseParasite"/>
        </authorList>
    </citation>
    <scope>IDENTIFICATION</scope>
</reference>
<organism evidence="4">
    <name type="scientific">Onchocerca ochengi</name>
    <name type="common">Filarial nematode worm</name>
    <dbReference type="NCBI Taxonomy" id="42157"/>
    <lineage>
        <taxon>Eukaryota</taxon>
        <taxon>Metazoa</taxon>
        <taxon>Ecdysozoa</taxon>
        <taxon>Nematoda</taxon>
        <taxon>Chromadorea</taxon>
        <taxon>Rhabditida</taxon>
        <taxon>Spirurina</taxon>
        <taxon>Spiruromorpha</taxon>
        <taxon>Filarioidea</taxon>
        <taxon>Onchocercidae</taxon>
        <taxon>Onchocerca</taxon>
    </lineage>
</organism>
<dbReference type="PANTHER" id="PTHR44144:SF1">
    <property type="entry name" value="DNAJ HOMOLOG SUBFAMILY C MEMBER 9"/>
    <property type="match status" value="1"/>
</dbReference>
<evidence type="ECO:0000313" key="4">
    <source>
        <dbReference type="WBParaSite" id="nOo.2.0.1.t09354-RA"/>
    </source>
</evidence>
<reference evidence="2 3" key="2">
    <citation type="submission" date="2018-08" db="EMBL/GenBank/DDBJ databases">
        <authorList>
            <person name="Laetsch R D."/>
            <person name="Stevens L."/>
            <person name="Kumar S."/>
            <person name="Blaxter L. M."/>
        </authorList>
    </citation>
    <scope>NUCLEOTIDE SEQUENCE [LARGE SCALE GENOMIC DNA]</scope>
</reference>